<name>A0ABS2ES57_9BACE</name>
<organism evidence="1 2">
    <name type="scientific">Bacteroides mediterraneensis</name>
    <dbReference type="NCBI Taxonomy" id="1841856"/>
    <lineage>
        <taxon>Bacteria</taxon>
        <taxon>Pseudomonadati</taxon>
        <taxon>Bacteroidota</taxon>
        <taxon>Bacteroidia</taxon>
        <taxon>Bacteroidales</taxon>
        <taxon>Bacteroidaceae</taxon>
        <taxon>Bacteroides</taxon>
    </lineage>
</organism>
<protein>
    <submittedName>
        <fullName evidence="1">Uncharacterized protein</fullName>
    </submittedName>
</protein>
<sequence>MSYNYQIYLDDNLELLSEKPQNLMAEVTVKGSENFGNYHTSYFPINRNGEELVFNEWHLKEFYINRQWNRSYLLGFIVSKKDMPYINLYDLIKKYRDTIWSNNGKSELELNSKMLRYAIDFLKEIPEEISTHLGVDIYLTYTKVFTNQDLYNFYIMLSDSFRNLTATEFSFLNKLFIRRWKAII</sequence>
<comment type="caution">
    <text evidence="1">The sequence shown here is derived from an EMBL/GenBank/DDBJ whole genome shotgun (WGS) entry which is preliminary data.</text>
</comment>
<evidence type="ECO:0000313" key="1">
    <source>
        <dbReference type="EMBL" id="MBM6757505.1"/>
    </source>
</evidence>
<dbReference type="EMBL" id="JACJJW010000003">
    <property type="protein sequence ID" value="MBM6757505.1"/>
    <property type="molecule type" value="Genomic_DNA"/>
</dbReference>
<gene>
    <name evidence="1" type="ORF">H6A31_02145</name>
</gene>
<dbReference type="RefSeq" id="WP_204474292.1">
    <property type="nucleotide sequence ID" value="NZ_JACJJW010000003.1"/>
</dbReference>
<proteinExistence type="predicted"/>
<dbReference type="Proteomes" id="UP000703295">
    <property type="component" value="Unassembled WGS sequence"/>
</dbReference>
<evidence type="ECO:0000313" key="2">
    <source>
        <dbReference type="Proteomes" id="UP000703295"/>
    </source>
</evidence>
<keyword evidence="2" id="KW-1185">Reference proteome</keyword>
<reference evidence="1 2" key="1">
    <citation type="journal article" date="2021" name="Sci. Rep.">
        <title>The distribution of antibiotic resistance genes in chicken gut microbiota commensals.</title>
        <authorList>
            <person name="Juricova H."/>
            <person name="Matiasovicova J."/>
            <person name="Kubasova T."/>
            <person name="Cejkova D."/>
            <person name="Rychlik I."/>
        </authorList>
    </citation>
    <scope>NUCLEOTIDE SEQUENCE [LARGE SCALE GENOMIC DNA]</scope>
    <source>
        <strain evidence="1 2">An801</strain>
    </source>
</reference>
<accession>A0ABS2ES57</accession>